<sequence length="497" mass="56147">MQSKATHRTVVVMWGLACCCFVVFTFVPTGSIMQIPPLVNPGHTMKSSDPSPLSPTTSAKRLDGRLKQLLTYLKLYNQEIGNAGKRLGQQKAEGIAPNRVNLRSVAENHFVKLAQFPSVSTVFLNQSFDEMKPYLIRDYYDYTSNNCNFVEGKSRYGREMAMELYNASCLEDLKSHLYSRPLQKRCLNIGLPLKFPHVSGHETWTYLNVIQNAAVTSTGNIESRNLSLTPMRCKEAQPGEFPENPNEMKEYDAVFSVHQTSATDFYHSSLEGTPRLAPYVQFLNDNPYVKIHFQSSNPLQNVLGIRDIEKRRLTKQDFRAKVLYSPSGAPCGIPPLFATQLVSFYARKRLSNSYRNKVILIKRSTKRFFKQHTDIESMLRGEASSRALELFVFRDDPVPNLEVTMKMFNEALLIVAPHGAGESNILYSQPGTALIEGLCFDNAGKGNLIYRNTAQILGMRYHAVLYKTGCGNLSVDQLKEPVLFFLNHLDHLFRGST</sequence>
<dbReference type="AlphaFoldDB" id="R7TEB4"/>
<dbReference type="OrthoDB" id="2102136at2759"/>
<feature type="domain" description="Glycosyltransferase 61 catalytic" evidence="2">
    <location>
        <begin position="265"/>
        <end position="435"/>
    </location>
</feature>
<dbReference type="EMBL" id="AMQN01013475">
    <property type="status" value="NOT_ANNOTATED_CDS"/>
    <property type="molecule type" value="Genomic_DNA"/>
</dbReference>
<keyword evidence="5" id="KW-1185">Reference proteome</keyword>
<reference evidence="4" key="3">
    <citation type="submission" date="2015-06" db="UniProtKB">
        <authorList>
            <consortium name="EnsemblMetazoa"/>
        </authorList>
    </citation>
    <scope>IDENTIFICATION</scope>
</reference>
<dbReference type="EMBL" id="KB310244">
    <property type="protein sequence ID" value="ELT92108.1"/>
    <property type="molecule type" value="Genomic_DNA"/>
</dbReference>
<dbReference type="EnsemblMetazoa" id="CapteT206624">
    <property type="protein sequence ID" value="CapteP206624"/>
    <property type="gene ID" value="CapteG206624"/>
</dbReference>
<evidence type="ECO:0000259" key="2">
    <source>
        <dbReference type="Pfam" id="PF04577"/>
    </source>
</evidence>
<dbReference type="Proteomes" id="UP000014760">
    <property type="component" value="Unassembled WGS sequence"/>
</dbReference>
<evidence type="ECO:0000313" key="3">
    <source>
        <dbReference type="EMBL" id="ELT92108.1"/>
    </source>
</evidence>
<dbReference type="InterPro" id="IPR049625">
    <property type="entry name" value="Glyco_transf_61_cat"/>
</dbReference>
<dbReference type="Pfam" id="PF04577">
    <property type="entry name" value="Glyco_transf_61"/>
    <property type="match status" value="1"/>
</dbReference>
<name>R7TEB4_CAPTE</name>
<accession>R7TEB4</accession>
<keyword evidence="1" id="KW-1133">Transmembrane helix</keyword>
<dbReference type="GO" id="GO:0016757">
    <property type="term" value="F:glycosyltransferase activity"/>
    <property type="evidence" value="ECO:0007669"/>
    <property type="project" value="InterPro"/>
</dbReference>
<feature type="transmembrane region" description="Helical" evidence="1">
    <location>
        <begin position="12"/>
        <end position="33"/>
    </location>
</feature>
<proteinExistence type="predicted"/>
<keyword evidence="1" id="KW-0812">Transmembrane</keyword>
<keyword evidence="1" id="KW-0472">Membrane</keyword>
<reference evidence="3 5" key="2">
    <citation type="journal article" date="2013" name="Nature">
        <title>Insights into bilaterian evolution from three spiralian genomes.</title>
        <authorList>
            <person name="Simakov O."/>
            <person name="Marletaz F."/>
            <person name="Cho S.J."/>
            <person name="Edsinger-Gonzales E."/>
            <person name="Havlak P."/>
            <person name="Hellsten U."/>
            <person name="Kuo D.H."/>
            <person name="Larsson T."/>
            <person name="Lv J."/>
            <person name="Arendt D."/>
            <person name="Savage R."/>
            <person name="Osoegawa K."/>
            <person name="de Jong P."/>
            <person name="Grimwood J."/>
            <person name="Chapman J.A."/>
            <person name="Shapiro H."/>
            <person name="Aerts A."/>
            <person name="Otillar R.P."/>
            <person name="Terry A.Y."/>
            <person name="Boore J.L."/>
            <person name="Grigoriev I.V."/>
            <person name="Lindberg D.R."/>
            <person name="Seaver E.C."/>
            <person name="Weisblat D.A."/>
            <person name="Putnam N.H."/>
            <person name="Rokhsar D.S."/>
        </authorList>
    </citation>
    <scope>NUCLEOTIDE SEQUENCE</scope>
    <source>
        <strain evidence="3 5">I ESC-2004</strain>
    </source>
</reference>
<dbReference type="STRING" id="283909.R7TEB4"/>
<evidence type="ECO:0000313" key="4">
    <source>
        <dbReference type="EnsemblMetazoa" id="CapteP206624"/>
    </source>
</evidence>
<dbReference type="HOGENOM" id="CLU_032589_1_0_1"/>
<protein>
    <recommendedName>
        <fullName evidence="2">Glycosyltransferase 61 catalytic domain-containing protein</fullName>
    </recommendedName>
</protein>
<dbReference type="OMA" id="WIPELYQ"/>
<evidence type="ECO:0000313" key="5">
    <source>
        <dbReference type="Proteomes" id="UP000014760"/>
    </source>
</evidence>
<organism evidence="3">
    <name type="scientific">Capitella teleta</name>
    <name type="common">Polychaete worm</name>
    <dbReference type="NCBI Taxonomy" id="283909"/>
    <lineage>
        <taxon>Eukaryota</taxon>
        <taxon>Metazoa</taxon>
        <taxon>Spiralia</taxon>
        <taxon>Lophotrochozoa</taxon>
        <taxon>Annelida</taxon>
        <taxon>Polychaeta</taxon>
        <taxon>Sedentaria</taxon>
        <taxon>Scolecida</taxon>
        <taxon>Capitellidae</taxon>
        <taxon>Capitella</taxon>
    </lineage>
</organism>
<reference evidence="5" key="1">
    <citation type="submission" date="2012-12" db="EMBL/GenBank/DDBJ databases">
        <authorList>
            <person name="Hellsten U."/>
            <person name="Grimwood J."/>
            <person name="Chapman J.A."/>
            <person name="Shapiro H."/>
            <person name="Aerts A."/>
            <person name="Otillar R.P."/>
            <person name="Terry A.Y."/>
            <person name="Boore J.L."/>
            <person name="Simakov O."/>
            <person name="Marletaz F."/>
            <person name="Cho S.-J."/>
            <person name="Edsinger-Gonzales E."/>
            <person name="Havlak P."/>
            <person name="Kuo D.-H."/>
            <person name="Larsson T."/>
            <person name="Lv J."/>
            <person name="Arendt D."/>
            <person name="Savage R."/>
            <person name="Osoegawa K."/>
            <person name="de Jong P."/>
            <person name="Lindberg D.R."/>
            <person name="Seaver E.C."/>
            <person name="Weisblat D.A."/>
            <person name="Putnam N.H."/>
            <person name="Grigoriev I.V."/>
            <person name="Rokhsar D.S."/>
        </authorList>
    </citation>
    <scope>NUCLEOTIDE SEQUENCE</scope>
    <source>
        <strain evidence="5">I ESC-2004</strain>
    </source>
</reference>
<evidence type="ECO:0000256" key="1">
    <source>
        <dbReference type="SAM" id="Phobius"/>
    </source>
</evidence>
<gene>
    <name evidence="3" type="ORF">CAPTEDRAFT_206624</name>
</gene>